<feature type="compositionally biased region" description="Low complexity" evidence="1">
    <location>
        <begin position="64"/>
        <end position="78"/>
    </location>
</feature>
<gene>
    <name evidence="2" type="ORF">UFOPK4358_00622</name>
</gene>
<proteinExistence type="predicted"/>
<name>A0A6J7UEX1_9ZZZZ</name>
<organism evidence="2">
    <name type="scientific">freshwater metagenome</name>
    <dbReference type="NCBI Taxonomy" id="449393"/>
    <lineage>
        <taxon>unclassified sequences</taxon>
        <taxon>metagenomes</taxon>
        <taxon>ecological metagenomes</taxon>
    </lineage>
</organism>
<sequence length="78" mass="8582">MPSMVNPVTQEIPAKIPKIMVIKIASTRFKTKESVTKNRPETVSEIPNNLLLENCANTFGPNEIPNANPKNTAPNKIP</sequence>
<dbReference type="EMBL" id="CAFBQQ010000092">
    <property type="protein sequence ID" value="CAB5064260.1"/>
    <property type="molecule type" value="Genomic_DNA"/>
</dbReference>
<accession>A0A6J7UEX1</accession>
<feature type="region of interest" description="Disordered" evidence="1">
    <location>
        <begin position="59"/>
        <end position="78"/>
    </location>
</feature>
<dbReference type="AlphaFoldDB" id="A0A6J7UEX1"/>
<evidence type="ECO:0000256" key="1">
    <source>
        <dbReference type="SAM" id="MobiDB-lite"/>
    </source>
</evidence>
<protein>
    <submittedName>
        <fullName evidence="2">Unannotated protein</fullName>
    </submittedName>
</protein>
<reference evidence="2" key="1">
    <citation type="submission" date="2020-05" db="EMBL/GenBank/DDBJ databases">
        <authorList>
            <person name="Chiriac C."/>
            <person name="Salcher M."/>
            <person name="Ghai R."/>
            <person name="Kavagutti S V."/>
        </authorList>
    </citation>
    <scope>NUCLEOTIDE SEQUENCE</scope>
</reference>
<evidence type="ECO:0000313" key="2">
    <source>
        <dbReference type="EMBL" id="CAB5064260.1"/>
    </source>
</evidence>